<reference evidence="2 3" key="1">
    <citation type="submission" date="2019-12" db="EMBL/GenBank/DDBJ databases">
        <title>Genomic-based taxomic classification of the family Erythrobacteraceae.</title>
        <authorList>
            <person name="Xu L."/>
        </authorList>
    </citation>
    <scope>NUCLEOTIDE SEQUENCE [LARGE SCALE GENOMIC DNA]</scope>
    <source>
        <strain evidence="2 3">MCCC 1K01500</strain>
    </source>
</reference>
<feature type="domain" description="DUF5597" evidence="1">
    <location>
        <begin position="178"/>
        <end position="309"/>
    </location>
</feature>
<dbReference type="Gene3D" id="2.60.220.20">
    <property type="entry name" value="putative beta-Galactosidase from caulobacter crescentus"/>
    <property type="match status" value="1"/>
</dbReference>
<gene>
    <name evidence="2" type="ORF">GRI89_10975</name>
</gene>
<evidence type="ECO:0000259" key="1">
    <source>
        <dbReference type="Pfam" id="PF18120"/>
    </source>
</evidence>
<evidence type="ECO:0000313" key="3">
    <source>
        <dbReference type="Proteomes" id="UP000433652"/>
    </source>
</evidence>
<dbReference type="EMBL" id="WTYM01000044">
    <property type="protein sequence ID" value="MXO60061.1"/>
    <property type="molecule type" value="Genomic_DNA"/>
</dbReference>
<protein>
    <recommendedName>
        <fullName evidence="1">DUF5597 domain-containing protein</fullName>
    </recommendedName>
</protein>
<proteinExistence type="predicted"/>
<comment type="caution">
    <text evidence="2">The sequence shown here is derived from an EMBL/GenBank/DDBJ whole genome shotgun (WGS) entry which is preliminary data.</text>
</comment>
<keyword evidence="3" id="KW-1185">Reference proteome</keyword>
<dbReference type="InterPro" id="IPR017853">
    <property type="entry name" value="GH"/>
</dbReference>
<dbReference type="OrthoDB" id="9800974at2"/>
<name>A0A6I4SVR7_9SPHN</name>
<sequence length="325" mass="34920">MRHLREVDSARTVLMVQVENEVGFLPFAREGGTGADAAADERTQARAYAAYVDAVAATGKREYPLPMYVNGAQGRPCVAPGNYPSGGPLAHLAREWREGAPSIDFIAPDIYFPNFAGIVDGYTEAGVRPLFIPEASCPSDGALVANALRSIGLRHAIGFSPFAIEDAGEADAQRIGGLYAMLRQIAPLVTKAQAEGRIVGLGNPVSFEGEADLAPLTADLGGARFSVTTIDPWSPRNEQDPASHGGLLIWLGGEDYLLAGSGMRLTVEPQDGEGRMGFDFVEEGHFEGGEWSHGRRLNGDQTHQGRHVRLPPGAFGIQKFRLYRY</sequence>
<dbReference type="AlphaFoldDB" id="A0A6I4SVR7"/>
<dbReference type="Gene3D" id="3.20.20.80">
    <property type="entry name" value="Glycosidases"/>
    <property type="match status" value="1"/>
</dbReference>
<dbReference type="InterPro" id="IPR040719">
    <property type="entry name" value="DUF5597"/>
</dbReference>
<evidence type="ECO:0000313" key="2">
    <source>
        <dbReference type="EMBL" id="MXO60061.1"/>
    </source>
</evidence>
<organism evidence="2 3">
    <name type="scientific">Croceibacterium salegens</name>
    <dbReference type="NCBI Taxonomy" id="1737568"/>
    <lineage>
        <taxon>Bacteria</taxon>
        <taxon>Pseudomonadati</taxon>
        <taxon>Pseudomonadota</taxon>
        <taxon>Alphaproteobacteria</taxon>
        <taxon>Sphingomonadales</taxon>
        <taxon>Erythrobacteraceae</taxon>
        <taxon>Croceibacterium</taxon>
    </lineage>
</organism>
<dbReference type="Proteomes" id="UP000433652">
    <property type="component" value="Unassembled WGS sequence"/>
</dbReference>
<accession>A0A6I4SVR7</accession>
<dbReference type="SUPFAM" id="SSF51445">
    <property type="entry name" value="(Trans)glycosidases"/>
    <property type="match status" value="1"/>
</dbReference>
<dbReference type="RefSeq" id="WP_159795217.1">
    <property type="nucleotide sequence ID" value="NZ_WTYM01000044.1"/>
</dbReference>
<dbReference type="Pfam" id="PF18120">
    <property type="entry name" value="DUF5597"/>
    <property type="match status" value="1"/>
</dbReference>